<dbReference type="SMART" id="SM00710">
    <property type="entry name" value="PbH1"/>
    <property type="match status" value="5"/>
</dbReference>
<evidence type="ECO:0000256" key="6">
    <source>
        <dbReference type="ARBA" id="ARBA00022837"/>
    </source>
</evidence>
<comment type="cofactor">
    <cofactor evidence="1">
        <name>Ca(2+)</name>
        <dbReference type="ChEBI" id="CHEBI:29108"/>
    </cofactor>
</comment>
<proteinExistence type="inferred from homology"/>
<evidence type="ECO:0000256" key="1">
    <source>
        <dbReference type="ARBA" id="ARBA00001913"/>
    </source>
</evidence>
<keyword evidence="5" id="KW-0732">Signal</keyword>
<evidence type="ECO:0000256" key="3">
    <source>
        <dbReference type="ARBA" id="ARBA00022525"/>
    </source>
</evidence>
<evidence type="ECO:0000313" key="11">
    <source>
        <dbReference type="Proteomes" id="UP001595829"/>
    </source>
</evidence>
<keyword evidence="6" id="KW-0106">Calcium</keyword>
<evidence type="ECO:0000256" key="4">
    <source>
        <dbReference type="ARBA" id="ARBA00022723"/>
    </source>
</evidence>
<name>A0ABV9XL39_9ACTN</name>
<keyword evidence="11" id="KW-1185">Reference proteome</keyword>
<dbReference type="InterPro" id="IPR011050">
    <property type="entry name" value="Pectin_lyase_fold/virulence"/>
</dbReference>
<dbReference type="Pfam" id="PF22842">
    <property type="entry name" value="Pel9A-like_beta_helix"/>
    <property type="match status" value="1"/>
</dbReference>
<reference evidence="11" key="1">
    <citation type="journal article" date="2019" name="Int. J. Syst. Evol. Microbiol.">
        <title>The Global Catalogue of Microorganisms (GCM) 10K type strain sequencing project: providing services to taxonomists for standard genome sequencing and annotation.</title>
        <authorList>
            <consortium name="The Broad Institute Genomics Platform"/>
            <consortium name="The Broad Institute Genome Sequencing Center for Infectious Disease"/>
            <person name="Wu L."/>
            <person name="Ma J."/>
        </authorList>
    </citation>
    <scope>NUCLEOTIDE SEQUENCE [LARGE SCALE GENOMIC DNA]</scope>
    <source>
        <strain evidence="11">CGMCC 4.1648</strain>
    </source>
</reference>
<feature type="domain" description="Pel9A-like right handed beta-helix region" evidence="9">
    <location>
        <begin position="149"/>
        <end position="314"/>
    </location>
</feature>
<dbReference type="PANTHER" id="PTHR40088:SF1">
    <property type="entry name" value="PECTATE LYASE PEL9"/>
    <property type="match status" value="1"/>
</dbReference>
<evidence type="ECO:0000256" key="8">
    <source>
        <dbReference type="ARBA" id="ARBA00038263"/>
    </source>
</evidence>
<dbReference type="PANTHER" id="PTHR40088">
    <property type="entry name" value="PECTATE LYASE (EUROFUNG)"/>
    <property type="match status" value="1"/>
</dbReference>
<dbReference type="Gene3D" id="2.160.20.10">
    <property type="entry name" value="Single-stranded right-handed beta-helix, Pectin lyase-like"/>
    <property type="match status" value="1"/>
</dbReference>
<protein>
    <submittedName>
        <fullName evidence="10">Right-handed parallel beta-helix repeat-containing protein</fullName>
    </submittedName>
</protein>
<evidence type="ECO:0000313" key="10">
    <source>
        <dbReference type="EMBL" id="MFC5024262.1"/>
    </source>
</evidence>
<dbReference type="InterPro" id="IPR006626">
    <property type="entry name" value="PbH1"/>
</dbReference>
<dbReference type="Proteomes" id="UP001595829">
    <property type="component" value="Unassembled WGS sequence"/>
</dbReference>
<comment type="similarity">
    <text evidence="8">Belongs to the polysaccharide lyase 9 family.</text>
</comment>
<keyword evidence="7" id="KW-0456">Lyase</keyword>
<evidence type="ECO:0000259" key="9">
    <source>
        <dbReference type="Pfam" id="PF22842"/>
    </source>
</evidence>
<dbReference type="SUPFAM" id="SSF51126">
    <property type="entry name" value="Pectin lyase-like"/>
    <property type="match status" value="1"/>
</dbReference>
<dbReference type="RefSeq" id="WP_380841024.1">
    <property type="nucleotide sequence ID" value="NZ_JBHMCZ010000015.1"/>
</dbReference>
<comment type="caution">
    <text evidence="10">The sequence shown here is derived from an EMBL/GenBank/DDBJ whole genome shotgun (WGS) entry which is preliminary data.</text>
</comment>
<comment type="subcellular location">
    <subcellularLocation>
        <location evidence="2">Secreted</location>
    </subcellularLocation>
</comment>
<sequence>MRLSAAARPRHRRRTRTLTLATAVAVAAGGAGLWLGVSQDAARAATTVVVSDTAALQSAVASATAGTTIQVRGGTYYPTSTLKSTANGTAANRITLTAYGSEQVRIDGSRLPAGSWLMAIYGDHWTVQNVRFQKSPAHGFVATSSVGGVFKNLVTSDNGDSGFTLRGDGTTGNLIQNLDSYGNYDAAAHGQNADGLAIKFGSGTGNRVTGVRLFNNADDGIDLWQWASPVTIEHTWAFGNGRNRWNDPAFEGNGNGFKLGGGGATAAHAVNNNAAWDNTQHGFTENGNTAALGLSRNTSYANRQSGFFFETGTARLAANLAVANGGGLAKLGPATVSARNNWDSGVATPPFRSTDASSVYGARKADGSLPATAFLTTGSTTIGSTMD</sequence>
<dbReference type="InterPro" id="IPR052052">
    <property type="entry name" value="Polysaccharide_Lyase_9"/>
</dbReference>
<gene>
    <name evidence="10" type="ORF">ACFPM3_19225</name>
</gene>
<evidence type="ECO:0000256" key="5">
    <source>
        <dbReference type="ARBA" id="ARBA00022729"/>
    </source>
</evidence>
<organism evidence="10 11">
    <name type="scientific">Streptomyces coeruleoprunus</name>
    <dbReference type="NCBI Taxonomy" id="285563"/>
    <lineage>
        <taxon>Bacteria</taxon>
        <taxon>Bacillati</taxon>
        <taxon>Actinomycetota</taxon>
        <taxon>Actinomycetes</taxon>
        <taxon>Kitasatosporales</taxon>
        <taxon>Streptomycetaceae</taxon>
        <taxon>Streptomyces</taxon>
    </lineage>
</organism>
<dbReference type="EMBL" id="JBHSJD010000014">
    <property type="protein sequence ID" value="MFC5024262.1"/>
    <property type="molecule type" value="Genomic_DNA"/>
</dbReference>
<evidence type="ECO:0000256" key="2">
    <source>
        <dbReference type="ARBA" id="ARBA00004613"/>
    </source>
</evidence>
<keyword evidence="3" id="KW-0964">Secreted</keyword>
<keyword evidence="4" id="KW-0479">Metal-binding</keyword>
<accession>A0ABV9XL39</accession>
<dbReference type="InterPro" id="IPR053868">
    <property type="entry name" value="Pel9A-like_beta_helix"/>
</dbReference>
<dbReference type="InterPro" id="IPR012334">
    <property type="entry name" value="Pectin_lyas_fold"/>
</dbReference>
<evidence type="ECO:0000256" key="7">
    <source>
        <dbReference type="ARBA" id="ARBA00023239"/>
    </source>
</evidence>